<gene>
    <name evidence="7" type="ORF">QHG74_11860</name>
</gene>
<dbReference type="Pfam" id="PF13715">
    <property type="entry name" value="CarbopepD_reg_2"/>
    <property type="match status" value="1"/>
</dbReference>
<dbReference type="Pfam" id="PF07715">
    <property type="entry name" value="Plug"/>
    <property type="match status" value="1"/>
</dbReference>
<organism evidence="7 8">
    <name type="scientific">Bacteroides vicugnae</name>
    <dbReference type="NCBI Taxonomy" id="3037989"/>
    <lineage>
        <taxon>Bacteria</taxon>
        <taxon>Pseudomonadati</taxon>
        <taxon>Bacteroidota</taxon>
        <taxon>Bacteroidia</taxon>
        <taxon>Bacteroidales</taxon>
        <taxon>Bacteroidaceae</taxon>
        <taxon>Bacteroides</taxon>
    </lineage>
</organism>
<dbReference type="PROSITE" id="PS52016">
    <property type="entry name" value="TONB_DEPENDENT_REC_3"/>
    <property type="match status" value="1"/>
</dbReference>
<evidence type="ECO:0000256" key="1">
    <source>
        <dbReference type="ARBA" id="ARBA00022448"/>
    </source>
</evidence>
<dbReference type="InterPro" id="IPR012910">
    <property type="entry name" value="Plug_dom"/>
</dbReference>
<accession>A0ABU5HQY4</accession>
<evidence type="ECO:0000256" key="5">
    <source>
        <dbReference type="SAM" id="Phobius"/>
    </source>
</evidence>
<dbReference type="SUPFAM" id="SSF56935">
    <property type="entry name" value="Porins"/>
    <property type="match status" value="1"/>
</dbReference>
<dbReference type="SUPFAM" id="SSF49464">
    <property type="entry name" value="Carboxypeptidase regulatory domain-like"/>
    <property type="match status" value="1"/>
</dbReference>
<dbReference type="Gene3D" id="2.170.130.10">
    <property type="entry name" value="TonB-dependent receptor, plug domain"/>
    <property type="match status" value="1"/>
</dbReference>
<keyword evidence="3 4" id="KW-0998">Cell outer membrane</keyword>
<name>A0ABU5HQY4_9BACE</name>
<dbReference type="Pfam" id="PF07660">
    <property type="entry name" value="STN"/>
    <property type="match status" value="1"/>
</dbReference>
<keyword evidence="4 5" id="KW-0812">Transmembrane</keyword>
<keyword evidence="1 4" id="KW-0813">Transport</keyword>
<evidence type="ECO:0000313" key="7">
    <source>
        <dbReference type="EMBL" id="MDY7258409.1"/>
    </source>
</evidence>
<dbReference type="RefSeq" id="WP_195649357.1">
    <property type="nucleotide sequence ID" value="NZ_JARZAK010000006.1"/>
</dbReference>
<keyword evidence="5" id="KW-1133">Transmembrane helix</keyword>
<reference evidence="7 8" key="1">
    <citation type="submission" date="2023-04" db="EMBL/GenBank/DDBJ databases">
        <title>Bacteroides pacosi sp. nov., isolated from the fecal material of an alpaca.</title>
        <authorList>
            <person name="Miller S."/>
            <person name="Hendry M."/>
            <person name="King J."/>
            <person name="Sankaranarayanan K."/>
            <person name="Lawson P.A."/>
        </authorList>
    </citation>
    <scope>NUCLEOTIDE SEQUENCE [LARGE SCALE GENOMIC DNA]</scope>
    <source>
        <strain evidence="7 8">A2-P53</strain>
    </source>
</reference>
<keyword evidence="7" id="KW-0675">Receptor</keyword>
<evidence type="ECO:0000256" key="4">
    <source>
        <dbReference type="PROSITE-ProRule" id="PRU01360"/>
    </source>
</evidence>
<evidence type="ECO:0000313" key="8">
    <source>
        <dbReference type="Proteomes" id="UP001292913"/>
    </source>
</evidence>
<proteinExistence type="inferred from homology"/>
<keyword evidence="4" id="KW-1134">Transmembrane beta strand</keyword>
<dbReference type="InterPro" id="IPR037066">
    <property type="entry name" value="Plug_dom_sf"/>
</dbReference>
<dbReference type="EMBL" id="JARZAK010000006">
    <property type="protein sequence ID" value="MDY7258409.1"/>
    <property type="molecule type" value="Genomic_DNA"/>
</dbReference>
<dbReference type="Gene3D" id="2.60.40.1120">
    <property type="entry name" value="Carboxypeptidase-like, regulatory domain"/>
    <property type="match status" value="1"/>
</dbReference>
<protein>
    <submittedName>
        <fullName evidence="7">TonB-dependent receptor</fullName>
    </submittedName>
</protein>
<evidence type="ECO:0000259" key="6">
    <source>
        <dbReference type="SMART" id="SM00965"/>
    </source>
</evidence>
<feature type="domain" description="Secretin/TonB short N-terminal" evidence="6">
    <location>
        <begin position="67"/>
        <end position="119"/>
    </location>
</feature>
<dbReference type="InterPro" id="IPR008969">
    <property type="entry name" value="CarboxyPept-like_regulatory"/>
</dbReference>
<dbReference type="SMART" id="SM00965">
    <property type="entry name" value="STN"/>
    <property type="match status" value="1"/>
</dbReference>
<dbReference type="NCBIfam" id="TIGR04056">
    <property type="entry name" value="OMP_RagA_SusC"/>
    <property type="match status" value="1"/>
</dbReference>
<keyword evidence="2 4" id="KW-0472">Membrane</keyword>
<dbReference type="InterPro" id="IPR023996">
    <property type="entry name" value="TonB-dep_OMP_SusC/RagA"/>
</dbReference>
<dbReference type="Proteomes" id="UP001292913">
    <property type="component" value="Unassembled WGS sequence"/>
</dbReference>
<comment type="caution">
    <text evidence="7">The sequence shown here is derived from an EMBL/GenBank/DDBJ whole genome shotgun (WGS) entry which is preliminary data.</text>
</comment>
<sequence length="1130" mass="126809">MVKKTIFLHLKKRLKLFCIINVFFMIPTSSFGVSFISWNSEEDLFSVQYENTTVKDILDYIEKHSKYIFIYSEVVQKNLNNKVSISVSNKKIDAILNELFSKTGLNYKMSGRQITISVPEQAPAIKQVKGFKVVGNVTDEKGEPLIGVSIFMKTDSTVNAITDMNGAYSIAVPDKYAELSFRYIGFVPKNEKVDNRRVLNVIMVEDVGQLDEVVVVAYGAQKKESVVGSITTIEPAKLNVSTSRSLSNNLAGTVTGVIGVQRSGEPGYDNSSFWIRGISTFQDVGKDPLVLVDGIERSLDNIDVEEIESFSVLKDAAASAVYGVRGANGVILINTKRGHVGKPRVVVKSEFAFTQPIKLPNYIGAADYMQLLDDVLVDTGQSPMYADRIAKTRAGYDPDLYPDVNWIDAISRDHAANQRVTVDVSGGSENLRYSFVAAVYNERGILTRDKSLDWDPTIKLQRYNVRSNVDLKLSPTTQVRFNIGGYLQDRNSSPESTDQIFSRAFRFTPFMFPTRYSSGEIPAWQEEGNPWAMATQRGFARSSASKIETLFSLEQDLKFLTPGLKLRGTFSFDRYSTGKVTRSKTIEYWNAASGRNEEGELILALKQQGSNFLGTSTSAEYGNKSIYMEASLNYDRTFVNKHAVSAMLLFNRRHYDDGAALPYRNQGLAGRTSYTYNGRYVAEFNFGYNGTENFAKGKRYGFFPSAAVGWIVSEESFMQPLRNTISKLKLRASYGQVGNANLQGRRFAYISTILDQWDDVPYLYRWGLDGDYGRNGMVEGDFGIPDLTWEIVNKANVGLELGLFNGMVDLQVDLFDERRNNILVELNSIPATSGFYRKPWSNRGKVKNQGAEVTLNFNKQIGKDFFLGLMGSFTYAHNEIIDKDEPLGTIGTTRAETGHPVGQLFGYVHDRLFTEDDFTTNAAGEQVLKEGIPTQTFTAKVRPGDIKYVDLDQNGVIDTYDQMAIGGTENPEIVYGFGVNLRWKDLDFGAMFQGIGRTWRILSSNIMPASNKGSMYNIFDNYQDRWTVDNQSQDVFYPRADYGPNANNSQKSTWWLRNMSFLRLKNVELGYSCPKKWLQGFVISNARVFVRGTNLLTFSKFDLWDPELATGDGAKYPAMKSVSVGFDITF</sequence>
<comment type="similarity">
    <text evidence="4">Belongs to the TonB-dependent receptor family.</text>
</comment>
<dbReference type="InterPro" id="IPR023997">
    <property type="entry name" value="TonB-dep_OMP_SusC/RagA_CS"/>
</dbReference>
<evidence type="ECO:0000256" key="2">
    <source>
        <dbReference type="ARBA" id="ARBA00023136"/>
    </source>
</evidence>
<dbReference type="InterPro" id="IPR039426">
    <property type="entry name" value="TonB-dep_rcpt-like"/>
</dbReference>
<feature type="transmembrane region" description="Helical" evidence="5">
    <location>
        <begin position="16"/>
        <end position="38"/>
    </location>
</feature>
<dbReference type="NCBIfam" id="TIGR04057">
    <property type="entry name" value="SusC_RagA_signa"/>
    <property type="match status" value="1"/>
</dbReference>
<keyword evidence="8" id="KW-1185">Reference proteome</keyword>
<dbReference type="InterPro" id="IPR011662">
    <property type="entry name" value="Secretin/TonB_short_N"/>
</dbReference>
<comment type="subcellular location">
    <subcellularLocation>
        <location evidence="4">Cell outer membrane</location>
        <topology evidence="4">Multi-pass membrane protein</topology>
    </subcellularLocation>
</comment>
<evidence type="ECO:0000256" key="3">
    <source>
        <dbReference type="ARBA" id="ARBA00023237"/>
    </source>
</evidence>